<dbReference type="PROSITE" id="PS51820">
    <property type="entry name" value="PA14"/>
    <property type="match status" value="1"/>
</dbReference>
<dbReference type="InterPro" id="IPR002372">
    <property type="entry name" value="PQQ_rpt_dom"/>
</dbReference>
<dbReference type="Pfam" id="PF13360">
    <property type="entry name" value="PQQ_2"/>
    <property type="match status" value="1"/>
</dbReference>
<protein>
    <submittedName>
        <fullName evidence="2">PQQ-binding-like beta-propeller repeat protein</fullName>
    </submittedName>
</protein>
<reference evidence="2 3" key="1">
    <citation type="submission" date="2019-07" db="EMBL/GenBank/DDBJ databases">
        <title>Rufibacter sp. nov., isolated from lake sediment.</title>
        <authorList>
            <person name="Qu J.-H."/>
        </authorList>
    </citation>
    <scope>NUCLEOTIDE SEQUENCE [LARGE SCALE GENOMIC DNA]</scope>
    <source>
        <strain evidence="2 3">NBS58-1</strain>
    </source>
</reference>
<evidence type="ECO:0000259" key="1">
    <source>
        <dbReference type="PROSITE" id="PS51820"/>
    </source>
</evidence>
<dbReference type="PANTHER" id="PTHR31778">
    <property type="entry name" value="BUD SITE SELECTION PROTEIN RAX2"/>
    <property type="match status" value="1"/>
</dbReference>
<dbReference type="AlphaFoldDB" id="A0A5B6TA06"/>
<gene>
    <name evidence="2" type="ORF">FOA19_18530</name>
</gene>
<organism evidence="2 3">
    <name type="scientific">Rufibacter hautae</name>
    <dbReference type="NCBI Taxonomy" id="2595005"/>
    <lineage>
        <taxon>Bacteria</taxon>
        <taxon>Pseudomonadati</taxon>
        <taxon>Bacteroidota</taxon>
        <taxon>Cytophagia</taxon>
        <taxon>Cytophagales</taxon>
        <taxon>Hymenobacteraceae</taxon>
        <taxon>Rufibacter</taxon>
    </lineage>
</organism>
<dbReference type="OrthoDB" id="9761875at2"/>
<keyword evidence="3" id="KW-1185">Reference proteome</keyword>
<evidence type="ECO:0000313" key="2">
    <source>
        <dbReference type="EMBL" id="KAA3436390.1"/>
    </source>
</evidence>
<dbReference type="InterPro" id="IPR026444">
    <property type="entry name" value="Secre_tail"/>
</dbReference>
<dbReference type="InterPro" id="IPR011047">
    <property type="entry name" value="Quinoprotein_ADH-like_sf"/>
</dbReference>
<evidence type="ECO:0000313" key="3">
    <source>
        <dbReference type="Proteomes" id="UP000324133"/>
    </source>
</evidence>
<dbReference type="PANTHER" id="PTHR31778:SF2">
    <property type="entry name" value="BUD SITE SELECTION PROTEIN RAX2"/>
    <property type="match status" value="1"/>
</dbReference>
<dbReference type="Proteomes" id="UP000324133">
    <property type="component" value="Unassembled WGS sequence"/>
</dbReference>
<accession>A0A5B6TA06</accession>
<name>A0A5B6TA06_9BACT</name>
<proteinExistence type="predicted"/>
<dbReference type="Pfam" id="PF18887">
    <property type="entry name" value="MBG_3"/>
    <property type="match status" value="1"/>
</dbReference>
<dbReference type="InterPro" id="IPR043772">
    <property type="entry name" value="MBG_3"/>
</dbReference>
<sequence length="1235" mass="132202">MRLHYAYGTSYCVTKMKKHLSFLWLFLLATIISSSGQTLKPKSIDTDGIVYSMAQSGDTVFLGGSFSMLGFNIGPAALLSTTSDVPDRTFPIVEGFVYVSIPDGSGGWYLGGSFSYEVAGETRSSLAHVLPNHTFDPGFDAQPDRDVQKLILSGSTLYTSGSFTQIGGENRNYLAALSASTGKATTWAPQPDNYVADIELYESTLFVSGSFAQIGGKTQIEGQNRIIIAALSTSTGKATEWTLQLDGGISAMALDGNILYLGGGFTQMEGQNRQNLAAVDLLSGALTPFAPKVDNYVNDLSISGATLYAAGDFSRINGILRPFLAAMNTTTGQVSSWNPHPNGPVYQVALSGTTLYAVGNFDRIGSHRRPYVAAISLSTGQIVNWTPEPNFFVYSVTVWGNAVLVGGSFTFLKTTYRDNLAAYSASTGKVLSWKPGAYGTYIYIPFKPPITGRVNVVRVQGSTVYVGGDFHYLGGQPRLNIGALSRTSGLATPWDPGANGKVFALEVDGATIYAGGTFTRIGGKSRHYVAALENTSGTASPWNPILDNTVHALAVNNSTIFVGGSFTKVGQQDRGSLAAFKKTGGFLLSWNPLANGRVYALALDSSLVYAGGSFTQVGGQNRSYVAALEMKKGLATVWNPNLNDTVFALMQGQGYLFAGGSFSRAGEQPVSNFAMLDTSMGAAVGNYPQFNKPVHALHYHSASSTLHTGGQFTFIGDAARSYLASFNVSPNQSASDQVITFHPKGDRTLLEDPVTLEATASSGLPVLFSVVSGPATILGNLLTFTSAGTVVVQASQPGNKNFNPAPVVVRSIVVRKAKATIQLDKMTTLYNGSVQAPTFTTSPANLPVTLTFDGSTTLPVNAGGYEVVATVNTATYQGSASGFFVIRKVRQQLRVPTIPDLTVGGTPYKIPPTAANGLPVLVEVISGQVKIENGFLIPIGPGGGCIAFSQPGDANYLPSGKIQRCFTIHPAEGITHEVWASIPSSLVDIHQLPSTPPTSTSTITSFMAPSNLGDNYFARVRAYLLVPISGEYRFHLTADDRAEVRLSPDEDPSKMARIAYLRRATKAGRYHDFASQQSELIYLEAGRRYYIEAVMREFRFKDHLSVAWTKPNGTMEVIPGANLIPFTSTPSLEVMAAAARQIPPVPEVFLDNFTASPNPFSDKVTISFSLANDEEVRLEMYTFQGQLVKTLHVGKAEAGKVNRYEFESGLHANGVYICRITVAGKSILKRLLLHR</sequence>
<dbReference type="InterPro" id="IPR037524">
    <property type="entry name" value="PA14/GLEYA"/>
</dbReference>
<dbReference type="SUPFAM" id="SSF56988">
    <property type="entry name" value="Anthrax protective antigen"/>
    <property type="match status" value="1"/>
</dbReference>
<dbReference type="EMBL" id="VKKY01000003">
    <property type="protein sequence ID" value="KAA3436390.1"/>
    <property type="molecule type" value="Genomic_DNA"/>
</dbReference>
<dbReference type="InterPro" id="IPR011658">
    <property type="entry name" value="PA14_dom"/>
</dbReference>
<dbReference type="SUPFAM" id="SSF50998">
    <property type="entry name" value="Quinoprotein alcohol dehydrogenase-like"/>
    <property type="match status" value="1"/>
</dbReference>
<comment type="caution">
    <text evidence="2">The sequence shown here is derived from an EMBL/GenBank/DDBJ whole genome shotgun (WGS) entry which is preliminary data.</text>
</comment>
<dbReference type="GO" id="GO:1902929">
    <property type="term" value="C:plasma membrane of growing cell tip"/>
    <property type="evidence" value="ECO:0007669"/>
    <property type="project" value="TreeGrafter"/>
</dbReference>
<dbReference type="Pfam" id="PF07691">
    <property type="entry name" value="PA14"/>
    <property type="match status" value="1"/>
</dbReference>
<feature type="domain" description="PA14" evidence="1">
    <location>
        <begin position="969"/>
        <end position="1122"/>
    </location>
</feature>
<dbReference type="Gene3D" id="2.60.120.1560">
    <property type="match status" value="1"/>
</dbReference>
<dbReference type="NCBIfam" id="TIGR04183">
    <property type="entry name" value="Por_Secre_tail"/>
    <property type="match status" value="1"/>
</dbReference>